<protein>
    <submittedName>
        <fullName evidence="1">Uncharacterized protein</fullName>
    </submittedName>
</protein>
<evidence type="ECO:0000313" key="2">
    <source>
        <dbReference type="Proteomes" id="UP000193719"/>
    </source>
</evidence>
<accession>A0A1Y1U7S8</accession>
<proteinExistence type="predicted"/>
<name>A0A1Y1U7S8_9FUNG</name>
<evidence type="ECO:0000313" key="1">
    <source>
        <dbReference type="EMBL" id="ORX34090.1"/>
    </source>
</evidence>
<comment type="caution">
    <text evidence="1">The sequence shown here is derived from an EMBL/GenBank/DDBJ whole genome shotgun (WGS) entry which is preliminary data.</text>
</comment>
<reference evidence="1 2" key="2">
    <citation type="submission" date="2016-08" db="EMBL/GenBank/DDBJ databases">
        <title>Pervasive Adenine N6-methylation of Active Genes in Fungi.</title>
        <authorList>
            <consortium name="DOE Joint Genome Institute"/>
            <person name="Mondo S.J."/>
            <person name="Dannebaum R.O."/>
            <person name="Kuo R.C."/>
            <person name="Labutti K."/>
            <person name="Haridas S."/>
            <person name="Kuo A."/>
            <person name="Salamov A."/>
            <person name="Ahrendt S.R."/>
            <person name="Lipzen A."/>
            <person name="Sullivan W."/>
            <person name="Andreopoulos W.B."/>
            <person name="Clum A."/>
            <person name="Lindquist E."/>
            <person name="Daum C."/>
            <person name="Ramamoorthy G.K."/>
            <person name="Gryganskyi A."/>
            <person name="Culley D."/>
            <person name="Magnuson J.K."/>
            <person name="James T.Y."/>
            <person name="O'Malley M.A."/>
            <person name="Stajich J.E."/>
            <person name="Spatafora J.W."/>
            <person name="Visel A."/>
            <person name="Grigoriev I.V."/>
        </authorList>
    </citation>
    <scope>NUCLEOTIDE SEQUENCE [LARGE SCALE GENOMIC DNA]</scope>
    <source>
        <strain evidence="2">finn</strain>
    </source>
</reference>
<keyword evidence="2" id="KW-1185">Reference proteome</keyword>
<dbReference type="Proteomes" id="UP000193719">
    <property type="component" value="Unassembled WGS sequence"/>
</dbReference>
<dbReference type="EMBL" id="MCFH01000197">
    <property type="protein sequence ID" value="ORX34090.1"/>
    <property type="molecule type" value="Genomic_DNA"/>
</dbReference>
<reference evidence="1 2" key="1">
    <citation type="submission" date="2016-08" db="EMBL/GenBank/DDBJ databases">
        <title>Genomes of anaerobic fungi encode conserved fungal cellulosomes for biomass hydrolysis.</title>
        <authorList>
            <consortium name="DOE Joint Genome Institute"/>
            <person name="Haitjema C.H."/>
            <person name="Gilmore S.P."/>
            <person name="Henske J.K."/>
            <person name="Solomon K.V."/>
            <person name="De Groot R."/>
            <person name="Kuo A."/>
            <person name="Mondo S.J."/>
            <person name="Salamov A.A."/>
            <person name="Labutti K."/>
            <person name="Zhao Z."/>
            <person name="Chiniquy J."/>
            <person name="Barry K."/>
            <person name="Brewer H.M."/>
            <person name="Purvine S.O."/>
            <person name="Wright A.T."/>
            <person name="Boxma B."/>
            <person name="Van Alen T."/>
            <person name="Hackstein J.H."/>
            <person name="Baker S.E."/>
            <person name="Grigoriev I.V."/>
            <person name="O'Malley M.A."/>
        </authorList>
    </citation>
    <scope>NUCLEOTIDE SEQUENCE [LARGE SCALE GENOMIC DNA]</scope>
    <source>
        <strain evidence="2">finn</strain>
    </source>
</reference>
<organism evidence="1 2">
    <name type="scientific">Piromyces finnis</name>
    <dbReference type="NCBI Taxonomy" id="1754191"/>
    <lineage>
        <taxon>Eukaryota</taxon>
        <taxon>Fungi</taxon>
        <taxon>Fungi incertae sedis</taxon>
        <taxon>Chytridiomycota</taxon>
        <taxon>Chytridiomycota incertae sedis</taxon>
        <taxon>Neocallimastigomycetes</taxon>
        <taxon>Neocallimastigales</taxon>
        <taxon>Neocallimastigaceae</taxon>
        <taxon>Piromyces</taxon>
    </lineage>
</organism>
<sequence length="103" mass="12079">MYITYIFKKYKFKKIYFCSIIGLLFVGRTLAEQGNTLPNVNEVSIEEEMEQKDTESYYEEFCQYEDKKIIKRKEQFVDGTILNTLYECADGVCDISKVPENVG</sequence>
<gene>
    <name evidence="1" type="ORF">BCR36DRAFT_375921</name>
</gene>
<dbReference type="AlphaFoldDB" id="A0A1Y1U7S8"/>